<protein>
    <submittedName>
        <fullName evidence="2">Uncharacterized protein</fullName>
    </submittedName>
</protein>
<dbReference type="AlphaFoldDB" id="A0A1G6Z9E1"/>
<dbReference type="STRING" id="1045774.SAMN05421872_11362"/>
<feature type="region of interest" description="Disordered" evidence="1">
    <location>
        <begin position="1"/>
        <end position="86"/>
    </location>
</feature>
<reference evidence="2 3" key="1">
    <citation type="submission" date="2016-10" db="EMBL/GenBank/DDBJ databases">
        <authorList>
            <person name="de Groot N.N."/>
        </authorList>
    </citation>
    <scope>NUCLEOTIDE SEQUENCE [LARGE SCALE GENOMIC DNA]</scope>
    <source>
        <strain evidence="2 3">CGMCC 4.6858</strain>
    </source>
</reference>
<name>A0A1G6Z9E1_9ACTN</name>
<dbReference type="EMBL" id="FMZM01000013">
    <property type="protein sequence ID" value="SDD99364.1"/>
    <property type="molecule type" value="Genomic_DNA"/>
</dbReference>
<proteinExistence type="predicted"/>
<organism evidence="2 3">
    <name type="scientific">Nocardioides lianchengensis</name>
    <dbReference type="NCBI Taxonomy" id="1045774"/>
    <lineage>
        <taxon>Bacteria</taxon>
        <taxon>Bacillati</taxon>
        <taxon>Actinomycetota</taxon>
        <taxon>Actinomycetes</taxon>
        <taxon>Propionibacteriales</taxon>
        <taxon>Nocardioidaceae</taxon>
        <taxon>Nocardioides</taxon>
    </lineage>
</organism>
<keyword evidence="3" id="KW-1185">Reference proteome</keyword>
<gene>
    <name evidence="2" type="ORF">SAMN05421872_11362</name>
</gene>
<evidence type="ECO:0000313" key="3">
    <source>
        <dbReference type="Proteomes" id="UP000199034"/>
    </source>
</evidence>
<evidence type="ECO:0000256" key="1">
    <source>
        <dbReference type="SAM" id="MobiDB-lite"/>
    </source>
</evidence>
<dbReference type="RefSeq" id="WP_090860272.1">
    <property type="nucleotide sequence ID" value="NZ_FMZM01000013.1"/>
</dbReference>
<accession>A0A1G6Z9E1</accession>
<dbReference type="Proteomes" id="UP000199034">
    <property type="component" value="Unassembled WGS sequence"/>
</dbReference>
<evidence type="ECO:0000313" key="2">
    <source>
        <dbReference type="EMBL" id="SDD99364.1"/>
    </source>
</evidence>
<sequence length="86" mass="8880">MSDDTTTDLGPKPEPEIEPGEPNPGGVDAVPETEDALPADLTTAENPAVDTESMPDEVQSGEDTSTEATKEGQDGQDVPAEEESPA</sequence>